<sequence>MEKNSKTFLCILPPHHPWRLASVAVRYYRKTISRGRHHKTSESTISVSGSEEGTCVRFCGGGDFFFQTRLVLCAQKTMFDKVLPSGSRGRKGKKCFREGFWNRLRDVRWAKSFLDLIFVSK</sequence>
<name>A0AAV4VRK3_CAEEX</name>
<keyword evidence="2" id="KW-1185">Reference proteome</keyword>
<organism evidence="1 2">
    <name type="scientific">Caerostris extrusa</name>
    <name type="common">Bark spider</name>
    <name type="synonym">Caerostris bankana</name>
    <dbReference type="NCBI Taxonomy" id="172846"/>
    <lineage>
        <taxon>Eukaryota</taxon>
        <taxon>Metazoa</taxon>
        <taxon>Ecdysozoa</taxon>
        <taxon>Arthropoda</taxon>
        <taxon>Chelicerata</taxon>
        <taxon>Arachnida</taxon>
        <taxon>Araneae</taxon>
        <taxon>Araneomorphae</taxon>
        <taxon>Entelegynae</taxon>
        <taxon>Araneoidea</taxon>
        <taxon>Araneidae</taxon>
        <taxon>Caerostris</taxon>
    </lineage>
</organism>
<evidence type="ECO:0000313" key="1">
    <source>
        <dbReference type="EMBL" id="GIY72564.1"/>
    </source>
</evidence>
<gene>
    <name evidence="1" type="ORF">CEXT_307601</name>
</gene>
<accession>A0AAV4VRK3</accession>
<dbReference type="EMBL" id="BPLR01014963">
    <property type="protein sequence ID" value="GIY72564.1"/>
    <property type="molecule type" value="Genomic_DNA"/>
</dbReference>
<dbReference type="AlphaFoldDB" id="A0AAV4VRK3"/>
<evidence type="ECO:0000313" key="2">
    <source>
        <dbReference type="Proteomes" id="UP001054945"/>
    </source>
</evidence>
<protein>
    <submittedName>
        <fullName evidence="1">Uncharacterized protein</fullName>
    </submittedName>
</protein>
<comment type="caution">
    <text evidence="1">The sequence shown here is derived from an EMBL/GenBank/DDBJ whole genome shotgun (WGS) entry which is preliminary data.</text>
</comment>
<proteinExistence type="predicted"/>
<dbReference type="Proteomes" id="UP001054945">
    <property type="component" value="Unassembled WGS sequence"/>
</dbReference>
<reference evidence="1 2" key="1">
    <citation type="submission" date="2021-06" db="EMBL/GenBank/DDBJ databases">
        <title>Caerostris extrusa draft genome.</title>
        <authorList>
            <person name="Kono N."/>
            <person name="Arakawa K."/>
        </authorList>
    </citation>
    <scope>NUCLEOTIDE SEQUENCE [LARGE SCALE GENOMIC DNA]</scope>
</reference>